<keyword evidence="4 9" id="KW-0547">Nucleotide-binding</keyword>
<evidence type="ECO:0000256" key="1">
    <source>
        <dbReference type="ARBA" id="ARBA00001953"/>
    </source>
</evidence>
<dbReference type="SUPFAM" id="SSF56059">
    <property type="entry name" value="Glutathione synthetase ATP-binding domain-like"/>
    <property type="match status" value="1"/>
</dbReference>
<protein>
    <submittedName>
        <fullName evidence="13">Uncharacterized protein</fullName>
    </submittedName>
</protein>
<dbReference type="PROSITE" id="PS50979">
    <property type="entry name" value="BC"/>
    <property type="match status" value="1"/>
</dbReference>
<feature type="domain" description="Biotin carboxylation" evidence="12">
    <location>
        <begin position="67"/>
        <end position="513"/>
    </location>
</feature>
<dbReference type="PANTHER" id="PTHR18866:SF33">
    <property type="entry name" value="METHYLCROTONOYL-COA CARBOXYLASE SUBUNIT ALPHA, MITOCHONDRIAL-RELATED"/>
    <property type="match status" value="1"/>
</dbReference>
<dbReference type="InterPro" id="IPR005481">
    <property type="entry name" value="BC-like_N"/>
</dbReference>
<evidence type="ECO:0000256" key="7">
    <source>
        <dbReference type="ARBA" id="ARBA00023128"/>
    </source>
</evidence>
<dbReference type="CDD" id="cd06850">
    <property type="entry name" value="biotinyl_domain"/>
    <property type="match status" value="1"/>
</dbReference>
<keyword evidence="3" id="KW-0436">Ligase</keyword>
<evidence type="ECO:0000256" key="8">
    <source>
        <dbReference type="ARBA" id="ARBA00023267"/>
    </source>
</evidence>
<keyword evidence="14" id="KW-1185">Reference proteome</keyword>
<dbReference type="GO" id="GO:0005524">
    <property type="term" value="F:ATP binding"/>
    <property type="evidence" value="ECO:0007669"/>
    <property type="project" value="UniProtKB-UniRule"/>
</dbReference>
<gene>
    <name evidence="13" type="ORF">CcaverHIS019_0411850</name>
</gene>
<keyword evidence="6" id="KW-0809">Transit peptide</keyword>
<evidence type="ECO:0000256" key="3">
    <source>
        <dbReference type="ARBA" id="ARBA00022598"/>
    </source>
</evidence>
<dbReference type="Gene3D" id="2.40.50.100">
    <property type="match status" value="1"/>
</dbReference>
<dbReference type="FunFam" id="3.40.50.20:FF:000010">
    <property type="entry name" value="Propionyl-CoA carboxylase subunit alpha"/>
    <property type="match status" value="1"/>
</dbReference>
<dbReference type="SUPFAM" id="SSF52440">
    <property type="entry name" value="PreATP-grasp domain"/>
    <property type="match status" value="1"/>
</dbReference>
<dbReference type="InterPro" id="IPR011054">
    <property type="entry name" value="Rudment_hybrid_motif"/>
</dbReference>
<accession>A0AA48L5L7</accession>
<dbReference type="SMART" id="SM00878">
    <property type="entry name" value="Biotin_carb_C"/>
    <property type="match status" value="1"/>
</dbReference>
<dbReference type="InterPro" id="IPR011761">
    <property type="entry name" value="ATP-grasp"/>
</dbReference>
<evidence type="ECO:0000259" key="11">
    <source>
        <dbReference type="PROSITE" id="PS50975"/>
    </source>
</evidence>
<proteinExistence type="predicted"/>
<evidence type="ECO:0000256" key="5">
    <source>
        <dbReference type="ARBA" id="ARBA00022840"/>
    </source>
</evidence>
<evidence type="ECO:0000259" key="10">
    <source>
        <dbReference type="PROSITE" id="PS50968"/>
    </source>
</evidence>
<evidence type="ECO:0000256" key="6">
    <source>
        <dbReference type="ARBA" id="ARBA00022946"/>
    </source>
</evidence>
<dbReference type="InterPro" id="IPR011053">
    <property type="entry name" value="Single_hybrid_motif"/>
</dbReference>
<dbReference type="InterPro" id="IPR016185">
    <property type="entry name" value="PreATP-grasp_dom_sf"/>
</dbReference>
<dbReference type="SUPFAM" id="SSF51230">
    <property type="entry name" value="Single hybrid motif"/>
    <property type="match status" value="1"/>
</dbReference>
<name>A0AA48L5L7_9TREE</name>
<dbReference type="EMBL" id="AP028215">
    <property type="protein sequence ID" value="BEI92365.1"/>
    <property type="molecule type" value="Genomic_DNA"/>
</dbReference>
<dbReference type="PROSITE" id="PS50975">
    <property type="entry name" value="ATP_GRASP"/>
    <property type="match status" value="1"/>
</dbReference>
<dbReference type="InterPro" id="IPR013815">
    <property type="entry name" value="ATP_grasp_subdomain_1"/>
</dbReference>
<dbReference type="PANTHER" id="PTHR18866">
    <property type="entry name" value="CARBOXYLASE:PYRUVATE/ACETYL-COA/PROPIONYL-COA CARBOXYLASE"/>
    <property type="match status" value="1"/>
</dbReference>
<reference evidence="13" key="1">
    <citation type="journal article" date="2023" name="BMC Genomics">
        <title>Chromosome-level genome assemblies of Cutaneotrichosporon spp. (Trichosporonales, Basidiomycota) reveal imbalanced evolution between nucleotide sequences and chromosome synteny.</title>
        <authorList>
            <person name="Kobayashi Y."/>
            <person name="Kayamori A."/>
            <person name="Aoki K."/>
            <person name="Shiwa Y."/>
            <person name="Matsutani M."/>
            <person name="Fujita N."/>
            <person name="Sugita T."/>
            <person name="Iwasaki W."/>
            <person name="Tanaka N."/>
            <person name="Takashima M."/>
        </authorList>
    </citation>
    <scope>NUCLEOTIDE SEQUENCE</scope>
    <source>
        <strain evidence="13">HIS019</strain>
    </source>
</reference>
<dbReference type="FunFam" id="3.30.1490.20:FF:000003">
    <property type="entry name" value="acetyl-CoA carboxylase isoform X1"/>
    <property type="match status" value="1"/>
</dbReference>
<dbReference type="Pfam" id="PF02786">
    <property type="entry name" value="CPSase_L_D2"/>
    <property type="match status" value="1"/>
</dbReference>
<evidence type="ECO:0000256" key="4">
    <source>
        <dbReference type="ARBA" id="ARBA00022741"/>
    </source>
</evidence>
<dbReference type="GO" id="GO:0004485">
    <property type="term" value="F:methylcrotonoyl-CoA carboxylase activity"/>
    <property type="evidence" value="ECO:0007669"/>
    <property type="project" value="TreeGrafter"/>
</dbReference>
<dbReference type="KEGG" id="ccac:CcaHIS019_0411850"/>
<dbReference type="Gene3D" id="3.40.50.20">
    <property type="match status" value="1"/>
</dbReference>
<dbReference type="GeneID" id="85496235"/>
<dbReference type="FunFam" id="2.40.50.100:FF:000003">
    <property type="entry name" value="Acetyl-CoA carboxylase biotin carboxyl carrier protein"/>
    <property type="match status" value="1"/>
</dbReference>
<organism evidence="13 14">
    <name type="scientific">Cutaneotrichosporon cavernicola</name>
    <dbReference type="NCBI Taxonomy" id="279322"/>
    <lineage>
        <taxon>Eukaryota</taxon>
        <taxon>Fungi</taxon>
        <taxon>Dikarya</taxon>
        <taxon>Basidiomycota</taxon>
        <taxon>Agaricomycotina</taxon>
        <taxon>Tremellomycetes</taxon>
        <taxon>Trichosporonales</taxon>
        <taxon>Trichosporonaceae</taxon>
        <taxon>Cutaneotrichosporon</taxon>
    </lineage>
</organism>
<dbReference type="InterPro" id="IPR050856">
    <property type="entry name" value="Biotin_carboxylase_complex"/>
</dbReference>
<dbReference type="InterPro" id="IPR005482">
    <property type="entry name" value="Biotin_COase_C"/>
</dbReference>
<comment type="cofactor">
    <cofactor evidence="1">
        <name>biotin</name>
        <dbReference type="ChEBI" id="CHEBI:57586"/>
    </cofactor>
</comment>
<dbReference type="Pfam" id="PF02785">
    <property type="entry name" value="Biotin_carb_C"/>
    <property type="match status" value="1"/>
</dbReference>
<feature type="domain" description="ATP-grasp" evidence="11">
    <location>
        <begin position="186"/>
        <end position="384"/>
    </location>
</feature>
<dbReference type="AlphaFoldDB" id="A0AA48L5L7"/>
<dbReference type="PROSITE" id="PS50968">
    <property type="entry name" value="BIOTINYL_LIPOYL"/>
    <property type="match status" value="1"/>
</dbReference>
<evidence type="ECO:0000313" key="13">
    <source>
        <dbReference type="EMBL" id="BEI92365.1"/>
    </source>
</evidence>
<dbReference type="GO" id="GO:0046872">
    <property type="term" value="F:metal ion binding"/>
    <property type="evidence" value="ECO:0007669"/>
    <property type="project" value="InterPro"/>
</dbReference>
<dbReference type="InterPro" id="IPR011764">
    <property type="entry name" value="Biotin_carboxylation_dom"/>
</dbReference>
<evidence type="ECO:0000256" key="2">
    <source>
        <dbReference type="ARBA" id="ARBA00004305"/>
    </source>
</evidence>
<dbReference type="Gene3D" id="3.30.1490.20">
    <property type="entry name" value="ATP-grasp fold, A domain"/>
    <property type="match status" value="1"/>
</dbReference>
<dbReference type="Pfam" id="PF00289">
    <property type="entry name" value="Biotin_carb_N"/>
    <property type="match status" value="1"/>
</dbReference>
<dbReference type="Pfam" id="PF00364">
    <property type="entry name" value="Biotin_lipoyl"/>
    <property type="match status" value="1"/>
</dbReference>
<dbReference type="InterPro" id="IPR005479">
    <property type="entry name" value="CPAse_ATP-bd"/>
</dbReference>
<feature type="domain" description="Lipoyl-binding" evidence="10">
    <location>
        <begin position="653"/>
        <end position="729"/>
    </location>
</feature>
<dbReference type="Gene3D" id="3.30.700.40">
    <property type="match status" value="1"/>
</dbReference>
<dbReference type="Gene3D" id="3.30.470.20">
    <property type="entry name" value="ATP-grasp fold, B domain"/>
    <property type="match status" value="1"/>
</dbReference>
<keyword evidence="7" id="KW-0496">Mitochondrion</keyword>
<dbReference type="RefSeq" id="XP_060457630.1">
    <property type="nucleotide sequence ID" value="XM_060601103.1"/>
</dbReference>
<evidence type="ECO:0000259" key="12">
    <source>
        <dbReference type="PROSITE" id="PS50979"/>
    </source>
</evidence>
<dbReference type="PROSITE" id="PS00867">
    <property type="entry name" value="CPSASE_2"/>
    <property type="match status" value="1"/>
</dbReference>
<sequence>MLRRIARTRLPKPVARAAPARALTAASTSRVVPVTSFAKRQMATATAQPSTLSPNAQGFEPRTDAKKLNKVLIANRGEIACRVIKTARQLGVKTVAVYSDADKDCLHVEMADEAYHIGPAPAAESYLVADKLLAVAAATGADGIHPGYGFLSESPEFAAAVGKAGIAFIGPPAEAIRAMGSKRESKEIMIAAGVPCVPGYHGANQDEDVLVKAASEVGFPLLIKPTHGGGGKGMRVVRKIEDFVEELRSAQREAAKSFGNDEVLMERWLERPRHVEVQVFADSQGNCVSLWERDCSVQRRHQKIIEEAPAPGISAAIKKDLADKAVAAAKAVNYVGAGTVEFIMDADSGEFFFMEMNTRLQVEHPVTEEVTGVDLVKWQLSVAAGNPLPVTQDDIPCIGHAFEARIYAERPEANFLPDAGRLIHTAAPRDAPHRLDTGFREGDDVSSYYDPMIAKLIVHGRDRNEALALLRSALDQYQVVGPSTNVEFLRAVASHPTFVAGPVETNFIEQHHDELFPPKVVPAEILAQAALSIAHHEPGSGAWAALPGRRFSDVSEHTYHFDEGEVVVRQNPDGSYDLSVVAGDHADAHQAEDKGNAVRLHARATRTGPNDLVVQFDKSRAEATIIPHGPKLVVFTPEGSHTLRRRGAEVEAEGEDGAAADALISPMPATVIDVRVKPGDKVTEGQVCAVLESMKMEINIRAERDGVIAAVTAEKGQAVEEGAMLVALEPVEGEAK</sequence>
<evidence type="ECO:0000256" key="9">
    <source>
        <dbReference type="PROSITE-ProRule" id="PRU00409"/>
    </source>
</evidence>
<dbReference type="Proteomes" id="UP001233271">
    <property type="component" value="Chromosome 4"/>
</dbReference>
<dbReference type="InterPro" id="IPR000089">
    <property type="entry name" value="Biotin_lipoyl"/>
</dbReference>
<keyword evidence="5 9" id="KW-0067">ATP-binding</keyword>
<comment type="subcellular location">
    <subcellularLocation>
        <location evidence="2">Mitochondrion matrix</location>
    </subcellularLocation>
</comment>
<dbReference type="SUPFAM" id="SSF51246">
    <property type="entry name" value="Rudiment single hybrid motif"/>
    <property type="match status" value="1"/>
</dbReference>
<dbReference type="GO" id="GO:0005759">
    <property type="term" value="C:mitochondrial matrix"/>
    <property type="evidence" value="ECO:0007669"/>
    <property type="project" value="UniProtKB-SubCell"/>
</dbReference>
<evidence type="ECO:0000313" key="14">
    <source>
        <dbReference type="Proteomes" id="UP001233271"/>
    </source>
</evidence>
<dbReference type="PROSITE" id="PS00866">
    <property type="entry name" value="CPSASE_1"/>
    <property type="match status" value="1"/>
</dbReference>
<keyword evidence="8" id="KW-0092">Biotin</keyword>
<dbReference type="FunFam" id="3.30.470.20:FF:000028">
    <property type="entry name" value="Methylcrotonoyl-CoA carboxylase subunit alpha, mitochondrial"/>
    <property type="match status" value="1"/>
</dbReference>